<dbReference type="AlphaFoldDB" id="A0A7J7IJT2"/>
<evidence type="ECO:0000256" key="3">
    <source>
        <dbReference type="ARBA" id="ARBA00022980"/>
    </source>
</evidence>
<dbReference type="EMBL" id="VWRR01000007">
    <property type="protein sequence ID" value="KAF6003362.1"/>
    <property type="molecule type" value="Genomic_DNA"/>
</dbReference>
<sequence>MHERTQTVLRQLGVTSLPDRVEVGSSDGELRSRPRIAKGVVRQVKISHRKLNVVCRLIRRRSVQDAERQLAVCQKKGARILLLLLRQAKANAIHNHQMDVDRIYVRESYVGKGDCFKILRPWHGKGRFAFHEKKYSHATIILEERGEAQANEHEREPSRTRTLWSAKRKAMNGVRPLPTLPAVWKLTVDPASIYQKLSQEQDQVANRH</sequence>
<dbReference type="PANTHER" id="PTHR13501:SF8">
    <property type="entry name" value="LARGE RIBOSOMAL SUBUNIT PROTEIN UL22M"/>
    <property type="match status" value="1"/>
</dbReference>
<dbReference type="Proteomes" id="UP000530660">
    <property type="component" value="Unassembled WGS sequence"/>
</dbReference>
<evidence type="ECO:0000256" key="1">
    <source>
        <dbReference type="ARBA" id="ARBA00003611"/>
    </source>
</evidence>
<protein>
    <recommendedName>
        <fullName evidence="5">Large ribosomal subunit protein uL22c</fullName>
    </recommendedName>
    <alternativeName>
        <fullName evidence="6">50S ribosomal protein L22, chloroplastic</fullName>
    </alternativeName>
</protein>
<keyword evidence="9" id="KW-1185">Reference proteome</keyword>
<dbReference type="GO" id="GO:0005762">
    <property type="term" value="C:mitochondrial large ribosomal subunit"/>
    <property type="evidence" value="ECO:0007669"/>
    <property type="project" value="TreeGrafter"/>
</dbReference>
<dbReference type="GO" id="GO:0003735">
    <property type="term" value="F:structural constituent of ribosome"/>
    <property type="evidence" value="ECO:0007669"/>
    <property type="project" value="InterPro"/>
</dbReference>
<keyword evidence="3 7" id="KW-0689">Ribosomal protein</keyword>
<gene>
    <name evidence="8" type="primary">RPL17_1</name>
    <name evidence="8" type="ORF">F1559_003934</name>
</gene>
<evidence type="ECO:0000313" key="8">
    <source>
        <dbReference type="EMBL" id="KAF6003362.1"/>
    </source>
</evidence>
<dbReference type="GO" id="GO:0006412">
    <property type="term" value="P:translation"/>
    <property type="evidence" value="ECO:0007669"/>
    <property type="project" value="InterPro"/>
</dbReference>
<reference evidence="8 9" key="1">
    <citation type="journal article" date="2020" name="J. Phycol.">
        <title>Comparative genome analysis reveals Cyanidiococcus gen. nov., a new extremophilic red algal genus sister to Cyanidioschyzon (Cyanidioschyzonaceae, Rhodophyta).</title>
        <authorList>
            <person name="Liu S.-L."/>
            <person name="Chiang Y.-R."/>
            <person name="Yoon H.S."/>
            <person name="Fu H.-Y."/>
        </authorList>
    </citation>
    <scope>NUCLEOTIDE SEQUENCE [LARGE SCALE GENOMIC DNA]</scope>
    <source>
        <strain evidence="8 9">THAL066</strain>
    </source>
</reference>
<comment type="caution">
    <text evidence="8">The sequence shown here is derived from an EMBL/GenBank/DDBJ whole genome shotgun (WGS) entry which is preliminary data.</text>
</comment>
<accession>A0A7J7IJT2</accession>
<evidence type="ECO:0000313" key="9">
    <source>
        <dbReference type="Proteomes" id="UP000530660"/>
    </source>
</evidence>
<dbReference type="InterPro" id="IPR001063">
    <property type="entry name" value="Ribosomal_uL22"/>
</dbReference>
<evidence type="ECO:0000256" key="7">
    <source>
        <dbReference type="RuleBase" id="RU004005"/>
    </source>
</evidence>
<dbReference type="OrthoDB" id="3189at2759"/>
<comment type="similarity">
    <text evidence="2 7">Belongs to the universal ribosomal protein uL22 family.</text>
</comment>
<dbReference type="Gene3D" id="3.90.470.10">
    <property type="entry name" value="Ribosomal protein L22/L17"/>
    <property type="match status" value="1"/>
</dbReference>
<dbReference type="Pfam" id="PF00237">
    <property type="entry name" value="Ribosomal_L22"/>
    <property type="match status" value="1"/>
</dbReference>
<evidence type="ECO:0000256" key="2">
    <source>
        <dbReference type="ARBA" id="ARBA00009451"/>
    </source>
</evidence>
<dbReference type="InterPro" id="IPR036394">
    <property type="entry name" value="Ribosomal_uL22_sf"/>
</dbReference>
<dbReference type="InterPro" id="IPR047867">
    <property type="entry name" value="Ribosomal_uL22_bac/org-type"/>
</dbReference>
<keyword evidence="4 7" id="KW-0687">Ribonucleoprotein</keyword>
<evidence type="ECO:0000256" key="5">
    <source>
        <dbReference type="ARBA" id="ARBA00035285"/>
    </source>
</evidence>
<proteinExistence type="inferred from homology"/>
<dbReference type="SUPFAM" id="SSF54843">
    <property type="entry name" value="Ribosomal protein L22"/>
    <property type="match status" value="1"/>
</dbReference>
<dbReference type="PANTHER" id="PTHR13501">
    <property type="entry name" value="CHLOROPLAST 50S RIBOSOMAL PROTEIN L22-RELATED"/>
    <property type="match status" value="1"/>
</dbReference>
<comment type="function">
    <text evidence="1">This protein binds specifically to 23S rRNA.</text>
</comment>
<evidence type="ECO:0000256" key="4">
    <source>
        <dbReference type="ARBA" id="ARBA00023274"/>
    </source>
</evidence>
<organism evidence="8 9">
    <name type="scientific">Cyanidiococcus yangmingshanensis</name>
    <dbReference type="NCBI Taxonomy" id="2690220"/>
    <lineage>
        <taxon>Eukaryota</taxon>
        <taxon>Rhodophyta</taxon>
        <taxon>Bangiophyceae</taxon>
        <taxon>Cyanidiales</taxon>
        <taxon>Cyanidiaceae</taxon>
        <taxon>Cyanidiococcus</taxon>
    </lineage>
</organism>
<evidence type="ECO:0000256" key="6">
    <source>
        <dbReference type="ARBA" id="ARBA00035416"/>
    </source>
</evidence>
<name>A0A7J7IJT2_9RHOD</name>